<organism evidence="1 2">
    <name type="scientific">candidate division Kazan bacterium</name>
    <dbReference type="NCBI Taxonomy" id="2202143"/>
    <lineage>
        <taxon>Bacteria</taxon>
        <taxon>Bacteria division Kazan-3B-28</taxon>
    </lineage>
</organism>
<comment type="caution">
    <text evidence="1">The sequence shown here is derived from an EMBL/GenBank/DDBJ whole genome shotgun (WGS) entry which is preliminary data.</text>
</comment>
<evidence type="ECO:0000313" key="1">
    <source>
        <dbReference type="EMBL" id="RLC35629.1"/>
    </source>
</evidence>
<gene>
    <name evidence="1" type="ORF">DRH29_05985</name>
</gene>
<proteinExistence type="predicted"/>
<accession>A0A420ZAQ9</accession>
<dbReference type="AlphaFoldDB" id="A0A420ZAQ9"/>
<name>A0A420ZAQ9_UNCK3</name>
<protein>
    <submittedName>
        <fullName evidence="1">Uncharacterized protein</fullName>
    </submittedName>
</protein>
<sequence>IASVKADRYVVLTISYVAWEGCFLHMSKILSVNVDVVELTRSPMEVEKASEINNVSSLVINSIKMLLVDQVSSHFDIVCDIWGTK</sequence>
<dbReference type="EMBL" id="QMNG01000134">
    <property type="protein sequence ID" value="RLC35629.1"/>
    <property type="molecule type" value="Genomic_DNA"/>
</dbReference>
<feature type="non-terminal residue" evidence="1">
    <location>
        <position position="1"/>
    </location>
</feature>
<evidence type="ECO:0000313" key="2">
    <source>
        <dbReference type="Proteomes" id="UP000281261"/>
    </source>
</evidence>
<dbReference type="Proteomes" id="UP000281261">
    <property type="component" value="Unassembled WGS sequence"/>
</dbReference>
<reference evidence="1 2" key="1">
    <citation type="submission" date="2018-06" db="EMBL/GenBank/DDBJ databases">
        <title>Extensive metabolic versatility and redundancy in microbially diverse, dynamic hydrothermal sediments.</title>
        <authorList>
            <person name="Dombrowski N."/>
            <person name="Teske A."/>
            <person name="Baker B.J."/>
        </authorList>
    </citation>
    <scope>NUCLEOTIDE SEQUENCE [LARGE SCALE GENOMIC DNA]</scope>
    <source>
        <strain evidence="1">B79_G16</strain>
    </source>
</reference>